<accession>A0AAN1CUP1</accession>
<feature type="transmembrane region" description="Helical" evidence="1">
    <location>
        <begin position="113"/>
        <end position="133"/>
    </location>
</feature>
<organism evidence="2 3">
    <name type="scientific">Vibrio breoganii</name>
    <dbReference type="NCBI Taxonomy" id="553239"/>
    <lineage>
        <taxon>Bacteria</taxon>
        <taxon>Pseudomonadati</taxon>
        <taxon>Pseudomonadota</taxon>
        <taxon>Gammaproteobacteria</taxon>
        <taxon>Vibrionales</taxon>
        <taxon>Vibrionaceae</taxon>
        <taxon>Vibrio</taxon>
    </lineage>
</organism>
<geneLocation type="plasmid" evidence="2 3">
    <name>unnamed1</name>
</geneLocation>
<keyword evidence="1" id="KW-1133">Transmembrane helix</keyword>
<evidence type="ECO:0000313" key="3">
    <source>
        <dbReference type="Proteomes" id="UP000092018"/>
    </source>
</evidence>
<sequence>MKALFKRCVEIHFRHWQTFLIFSFVVFMGLRVWPGFFTPVVVSGVICAVGSALASFDRKLSGFFKRFSVPVAKVLLLLCLFAIFEVLSMLLLYLWFIAIAFRHTEYFLFVREGSLSLIGVLGALIWWLLADAITGKYLGTKTMVTLRSIRRSVVVVFRYSNSLIRGI</sequence>
<keyword evidence="1" id="KW-0472">Membrane</keyword>
<evidence type="ECO:0000313" key="2">
    <source>
        <dbReference type="EMBL" id="ANO35404.1"/>
    </source>
</evidence>
<dbReference type="AlphaFoldDB" id="A0AAN1CUP1"/>
<dbReference type="KEGG" id="vbr:A6E01_19520"/>
<evidence type="ECO:0000256" key="1">
    <source>
        <dbReference type="SAM" id="Phobius"/>
    </source>
</evidence>
<feature type="transmembrane region" description="Helical" evidence="1">
    <location>
        <begin position="36"/>
        <end position="54"/>
    </location>
</feature>
<keyword evidence="1" id="KW-0812">Transmembrane</keyword>
<gene>
    <name evidence="2" type="ORF">A6E01_19520</name>
</gene>
<protein>
    <submittedName>
        <fullName evidence="2">Uncharacterized protein</fullName>
    </submittedName>
</protein>
<reference evidence="2 3" key="1">
    <citation type="submission" date="2016-06" db="EMBL/GenBank/DDBJ databases">
        <title>Adaptive Radiation by Waves of Gene Transfer Leads to Fine-Scale Resource Partitioning in Marine Microbes.</title>
        <authorList>
            <person name="Hehemann J.-H."/>
            <person name="Arevalo P."/>
            <person name="Datta M.S."/>
            <person name="Yu X."/>
            <person name="Corzett C."/>
            <person name="Henschel A."/>
            <person name="Preheim S.P."/>
            <person name="Timberlake S."/>
            <person name="Alm E.J."/>
            <person name="Polz M.F."/>
        </authorList>
    </citation>
    <scope>NUCLEOTIDE SEQUENCE [LARGE SCALE GENOMIC DNA]</scope>
    <source>
        <strain evidence="2 3">FF50</strain>
        <plasmid evidence="2 3">unnamed1</plasmid>
    </source>
</reference>
<feature type="transmembrane region" description="Helical" evidence="1">
    <location>
        <begin position="75"/>
        <end position="101"/>
    </location>
</feature>
<keyword evidence="2" id="KW-0614">Plasmid</keyword>
<dbReference type="EMBL" id="CP016179">
    <property type="protein sequence ID" value="ANO35404.1"/>
    <property type="molecule type" value="Genomic_DNA"/>
</dbReference>
<name>A0AAN1CUP1_9VIBR</name>
<feature type="transmembrane region" description="Helical" evidence="1">
    <location>
        <begin position="12"/>
        <end position="30"/>
    </location>
</feature>
<proteinExistence type="predicted"/>
<dbReference type="Proteomes" id="UP000092018">
    <property type="component" value="Plasmid unnamed1"/>
</dbReference>